<keyword evidence="1" id="KW-0805">Transcription regulation</keyword>
<dbReference type="SUPFAM" id="SSF46689">
    <property type="entry name" value="Homeodomain-like"/>
    <property type="match status" value="1"/>
</dbReference>
<dbReference type="Gene3D" id="1.10.10.60">
    <property type="entry name" value="Homeodomain-like"/>
    <property type="match status" value="1"/>
</dbReference>
<accession>A0A0F5FTE7</accession>
<evidence type="ECO:0000313" key="4">
    <source>
        <dbReference type="EMBL" id="KKB12136.1"/>
    </source>
</evidence>
<dbReference type="OrthoDB" id="6252225at2"/>
<feature type="domain" description="HTH araC/xylS-type" evidence="3">
    <location>
        <begin position="159"/>
        <end position="261"/>
    </location>
</feature>
<evidence type="ECO:0000256" key="1">
    <source>
        <dbReference type="ARBA" id="ARBA00023015"/>
    </source>
</evidence>
<gene>
    <name evidence="4" type="ORF">VE25_08750</name>
</gene>
<dbReference type="Proteomes" id="UP000033632">
    <property type="component" value="Unassembled WGS sequence"/>
</dbReference>
<dbReference type="SMART" id="SM00342">
    <property type="entry name" value="HTH_ARAC"/>
    <property type="match status" value="1"/>
</dbReference>
<reference evidence="4 5" key="1">
    <citation type="submission" date="2015-03" db="EMBL/GenBank/DDBJ databases">
        <authorList>
            <person name="Hassan Y.I."/>
            <person name="Lepp D."/>
            <person name="Li X.-Z."/>
            <person name="Zhou T."/>
        </authorList>
    </citation>
    <scope>NUCLEOTIDE SEQUENCE [LARGE SCALE GENOMIC DNA]</scope>
    <source>
        <strain evidence="4 5">BD-c194</strain>
    </source>
</reference>
<evidence type="ECO:0000259" key="3">
    <source>
        <dbReference type="PROSITE" id="PS01124"/>
    </source>
</evidence>
<organism evidence="4 5">
    <name type="scientific">Devosia geojensis</name>
    <dbReference type="NCBI Taxonomy" id="443610"/>
    <lineage>
        <taxon>Bacteria</taxon>
        <taxon>Pseudomonadati</taxon>
        <taxon>Pseudomonadota</taxon>
        <taxon>Alphaproteobacteria</taxon>
        <taxon>Hyphomicrobiales</taxon>
        <taxon>Devosiaceae</taxon>
        <taxon>Devosia</taxon>
    </lineage>
</organism>
<keyword evidence="5" id="KW-1185">Reference proteome</keyword>
<dbReference type="PATRIC" id="fig|443610.3.peg.4327"/>
<dbReference type="GO" id="GO:0043565">
    <property type="term" value="F:sequence-specific DNA binding"/>
    <property type="evidence" value="ECO:0007669"/>
    <property type="project" value="InterPro"/>
</dbReference>
<keyword evidence="2" id="KW-0804">Transcription</keyword>
<dbReference type="GO" id="GO:0003700">
    <property type="term" value="F:DNA-binding transcription factor activity"/>
    <property type="evidence" value="ECO:0007669"/>
    <property type="project" value="InterPro"/>
</dbReference>
<dbReference type="STRING" id="443610.VE25_08750"/>
<dbReference type="AlphaFoldDB" id="A0A0F5FTE7"/>
<dbReference type="EMBL" id="JZEX01000088">
    <property type="protein sequence ID" value="KKB12136.1"/>
    <property type="molecule type" value="Genomic_DNA"/>
</dbReference>
<name>A0A0F5FTE7_9HYPH</name>
<proteinExistence type="predicted"/>
<evidence type="ECO:0000256" key="2">
    <source>
        <dbReference type="ARBA" id="ARBA00023163"/>
    </source>
</evidence>
<protein>
    <recommendedName>
        <fullName evidence="3">HTH araC/xylS-type domain-containing protein</fullName>
    </recommendedName>
</protein>
<dbReference type="InterPro" id="IPR018060">
    <property type="entry name" value="HTH_AraC"/>
</dbReference>
<comment type="caution">
    <text evidence="4">The sequence shown here is derived from an EMBL/GenBank/DDBJ whole genome shotgun (WGS) entry which is preliminary data.</text>
</comment>
<dbReference type="Pfam" id="PF12833">
    <property type="entry name" value="HTH_18"/>
    <property type="match status" value="1"/>
</dbReference>
<sequence length="266" mass="29180">MSGPITPDGIVLREHRLGRFDRRMPIGPVVWDFHDLLWIHEGAVHLAIAGDDLTIAAPDGLLILPGTHFAGAAVDGFATASICHFEWPDAAALGLDGPGYLRPRPGDALHIQAMLRLSLDLAGSIVAVDADRRRRLLLAILDCFQHPAVAVDAPAPELDRALEMAWRQAAKTLPKIRTLSDVAALLGVHESALRARHRRFYRTSAGGHLREMRLRRAEDLLSTTRHSIGEIAHLVGYGHAETFIAAFHRSRGCTPGQFRHRSNPFA</sequence>
<dbReference type="PROSITE" id="PS01124">
    <property type="entry name" value="HTH_ARAC_FAMILY_2"/>
    <property type="match status" value="1"/>
</dbReference>
<dbReference type="PANTHER" id="PTHR11019">
    <property type="entry name" value="HTH-TYPE TRANSCRIPTIONAL REGULATOR NIMR"/>
    <property type="match status" value="1"/>
</dbReference>
<dbReference type="PANTHER" id="PTHR11019:SF199">
    <property type="entry name" value="HTH-TYPE TRANSCRIPTIONAL REGULATOR NIMR"/>
    <property type="match status" value="1"/>
</dbReference>
<dbReference type="InterPro" id="IPR009057">
    <property type="entry name" value="Homeodomain-like_sf"/>
</dbReference>
<evidence type="ECO:0000313" key="5">
    <source>
        <dbReference type="Proteomes" id="UP000033632"/>
    </source>
</evidence>
<dbReference type="RefSeq" id="WP_046108227.1">
    <property type="nucleotide sequence ID" value="NZ_JZEX01000088.1"/>
</dbReference>